<name>F2URR9_SALR5</name>
<dbReference type="eggNOG" id="ENOG502SUJ5">
    <property type="taxonomic scope" value="Eukaryota"/>
</dbReference>
<dbReference type="EMBL" id="GL832992">
    <property type="protein sequence ID" value="EGD80324.1"/>
    <property type="molecule type" value="Genomic_DNA"/>
</dbReference>
<evidence type="ECO:0000259" key="1">
    <source>
        <dbReference type="Pfam" id="PF23741"/>
    </source>
</evidence>
<sequence>MLAVLVIRFSTTTKHSAATAHGGRQLSSGDTANRLHVLTNDHVKPVHLKPNATAAPNEHSVADLNRQPTVVENSAIHSLLYSGSIASFPPFHKLAEPPFFISLVPDNTALMHLCLSHLGDSDLQECSSTGQAARHQLFLLSSDGHIGFEVKGVGHYCLQASNELERGNNDKLGDADEAIHSNLEATKGTSLAAKDTVDTWQFVPGTGLVHDRTGGCLTYHYPSQITLEPCGDRGSQWMLRTDFNNETRPIPRDWDSELAALAERRDRQVKPLIDHVRHVARKTPKLMHRALSRAAKGPQGVGGRRAVVFFMEPNAMLAMQVRWWLKAWHELRLDEADQRMDVLIMGNGDDFESLQSLGCEMKRLGTQTTIPASDAHGVCWLFPFQGINTREPGKHDRWFNSLEVLVNERTRPLLEQYDQLLRADADTLPTPKMRGYWSEKLVLSLNAGYATRYADAKLATLAGLVGFLWQDLRNIGSTFYGPTQSVLHLVELTIAVGELLRKYTFAPGTGCMLPPKLRPADIDCEWGSGLWLGVSLLYSQQIAANHMVGSGFPVHLLRDAQFDVRTDMKFDICAVKMLHVYHNRERFSKLALHDGAYKDFDMSNLDLHVTRDFITYFALTANNQGMNGDVALTTAGDPSLLCG</sequence>
<dbReference type="RefSeq" id="XP_004988114.1">
    <property type="nucleotide sequence ID" value="XM_004988057.1"/>
</dbReference>
<dbReference type="OMA" id="NICRARM"/>
<dbReference type="GeneID" id="16068640"/>
<evidence type="ECO:0000313" key="3">
    <source>
        <dbReference type="Proteomes" id="UP000007799"/>
    </source>
</evidence>
<dbReference type="InterPro" id="IPR055588">
    <property type="entry name" value="DUF7164"/>
</dbReference>
<keyword evidence="3" id="KW-1185">Reference proteome</keyword>
<accession>F2URR9</accession>
<dbReference type="AlphaFoldDB" id="F2URR9"/>
<dbReference type="KEGG" id="sre:PTSG_10579"/>
<dbReference type="Proteomes" id="UP000007799">
    <property type="component" value="Unassembled WGS sequence"/>
</dbReference>
<dbReference type="OrthoDB" id="330499at2759"/>
<feature type="domain" description="DUF7164" evidence="1">
    <location>
        <begin position="304"/>
        <end position="604"/>
    </location>
</feature>
<protein>
    <recommendedName>
        <fullName evidence="1">DUF7164 domain-containing protein</fullName>
    </recommendedName>
</protein>
<reference evidence="2" key="1">
    <citation type="submission" date="2009-08" db="EMBL/GenBank/DDBJ databases">
        <title>Annotation of Salpingoeca rosetta.</title>
        <authorList>
            <consortium name="The Broad Institute Genome Sequencing Platform"/>
            <person name="Russ C."/>
            <person name="Cuomo C."/>
            <person name="Burger G."/>
            <person name="Gray M.W."/>
            <person name="Holland P.W.H."/>
            <person name="King N."/>
            <person name="Lang F.B.F."/>
            <person name="Roger A.J."/>
            <person name="Ruiz-Trillo I."/>
            <person name="Young S.K."/>
            <person name="Zeng Q."/>
            <person name="Gargeya S."/>
            <person name="Alvarado L."/>
            <person name="Berlin A."/>
            <person name="Chapman S.B."/>
            <person name="Chen Z."/>
            <person name="Freedman E."/>
            <person name="Gellesch M."/>
            <person name="Goldberg J."/>
            <person name="Griggs A."/>
            <person name="Gujja S."/>
            <person name="Heilman E."/>
            <person name="Heiman D."/>
            <person name="Howarth C."/>
            <person name="Mehta T."/>
            <person name="Neiman D."/>
            <person name="Pearson M."/>
            <person name="Roberts A."/>
            <person name="Saif S."/>
            <person name="Shea T."/>
            <person name="Shenoy N."/>
            <person name="Sisk P."/>
            <person name="Stolte C."/>
            <person name="Sykes S."/>
            <person name="White J."/>
            <person name="Yandava C."/>
            <person name="Haas B."/>
            <person name="Nusbaum C."/>
            <person name="Birren B."/>
        </authorList>
    </citation>
    <scope>NUCLEOTIDE SEQUENCE [LARGE SCALE GENOMIC DNA]</scope>
    <source>
        <strain evidence="2">ATCC 50818</strain>
    </source>
</reference>
<dbReference type="InParanoid" id="F2URR9"/>
<organism evidence="3">
    <name type="scientific">Salpingoeca rosetta (strain ATCC 50818 / BSB-021)</name>
    <dbReference type="NCBI Taxonomy" id="946362"/>
    <lineage>
        <taxon>Eukaryota</taxon>
        <taxon>Choanoflagellata</taxon>
        <taxon>Craspedida</taxon>
        <taxon>Salpingoecidae</taxon>
        <taxon>Salpingoeca</taxon>
    </lineage>
</organism>
<dbReference type="Pfam" id="PF23741">
    <property type="entry name" value="DUF7164"/>
    <property type="match status" value="1"/>
</dbReference>
<gene>
    <name evidence="2" type="ORF">PTSG_10579</name>
</gene>
<proteinExistence type="predicted"/>
<evidence type="ECO:0000313" key="2">
    <source>
        <dbReference type="EMBL" id="EGD80324.1"/>
    </source>
</evidence>
<dbReference type="STRING" id="946362.F2URR9"/>